<keyword evidence="2" id="KW-1185">Reference proteome</keyword>
<dbReference type="EMBL" id="REFV01000016">
    <property type="protein sequence ID" value="RMB56539.1"/>
    <property type="molecule type" value="Genomic_DNA"/>
</dbReference>
<reference evidence="1 2" key="1">
    <citation type="submission" date="2018-10" db="EMBL/GenBank/DDBJ databases">
        <title>Dokdonia luteus sp. nov., isolated from sea water.</title>
        <authorList>
            <person name="Zhou L.Y."/>
            <person name="Du Z.J."/>
        </authorList>
    </citation>
    <scope>NUCLEOTIDE SEQUENCE [LARGE SCALE GENOMIC DNA]</scope>
    <source>
        <strain evidence="1 2">SH27</strain>
    </source>
</reference>
<dbReference type="InterPro" id="IPR037107">
    <property type="entry name" value="Put_OMP_sf"/>
</dbReference>
<dbReference type="AlphaFoldDB" id="A0A3M0G601"/>
<evidence type="ECO:0000313" key="1">
    <source>
        <dbReference type="EMBL" id="RMB56539.1"/>
    </source>
</evidence>
<sequence length="302" mass="34076">MMFSAFLPAGQAGAKAQSSPSQQWEILHENDFLTFTDRYYSAGSFIGYTKRFESGLFQKSSNRKEQLRFGIGQETYTPTKIKSRDTADFDRPYAGYLSGYARWTSASISDLFLVQVDVGITGGASGAQGFQQWYHRAIVTSAEAPEWVAQIPNAFHTNLMIQYIKEWRLSENPFSVTAVLSPTGVLGTRDMYVQPEVAIHFGRRNALQNSIAFDQIGTTTKEIFFGLRAGYRQVFYDALLEGSRNGDAPFTVTPESGFLYGAFDFKHRFERNDYKVSFIHTTKRTALADGHSYLSLSYARQF</sequence>
<organism evidence="1 2">
    <name type="scientific">Dokdonia sinensis</name>
    <dbReference type="NCBI Taxonomy" id="2479847"/>
    <lineage>
        <taxon>Bacteria</taxon>
        <taxon>Pseudomonadati</taxon>
        <taxon>Bacteroidota</taxon>
        <taxon>Flavobacteriia</taxon>
        <taxon>Flavobacteriales</taxon>
        <taxon>Flavobacteriaceae</taxon>
        <taxon>Dokdonia</taxon>
    </lineage>
</organism>
<gene>
    <name evidence="1" type="ORF">EAX61_14110</name>
</gene>
<protein>
    <submittedName>
        <fullName evidence="1">DUF2219 family protein</fullName>
    </submittedName>
</protein>
<dbReference type="Gene3D" id="2.40.128.140">
    <property type="entry name" value="Outer membrane protein"/>
    <property type="match status" value="1"/>
</dbReference>
<evidence type="ECO:0000313" key="2">
    <source>
        <dbReference type="Proteomes" id="UP000281985"/>
    </source>
</evidence>
<accession>A0A3M0G601</accession>
<comment type="caution">
    <text evidence="1">The sequence shown here is derived from an EMBL/GenBank/DDBJ whole genome shotgun (WGS) entry which is preliminary data.</text>
</comment>
<dbReference type="InterPro" id="IPR018707">
    <property type="entry name" value="LpxR"/>
</dbReference>
<dbReference type="Proteomes" id="UP000281985">
    <property type="component" value="Unassembled WGS sequence"/>
</dbReference>
<proteinExistence type="predicted"/>
<name>A0A3M0G601_9FLAO</name>
<dbReference type="Pfam" id="PF09982">
    <property type="entry name" value="LpxR"/>
    <property type="match status" value="1"/>
</dbReference>